<protein>
    <recommendedName>
        <fullName evidence="4">UrcA family protein</fullName>
    </recommendedName>
</protein>
<accession>A0A9W7ZN52</accession>
<keyword evidence="3" id="KW-1185">Reference proteome</keyword>
<sequence length="108" mass="11125">MHLIRTAALLALAVAACTLTIGVQATFSAGTPAIVTGNQNPTLVRRSLPVNAKKVAAEIAKLVATGAAVDTLTTKCREALGWDKQEAAALGQEVAKALDECEKAKGKK</sequence>
<evidence type="ECO:0000256" key="1">
    <source>
        <dbReference type="SAM" id="SignalP"/>
    </source>
</evidence>
<reference evidence="2" key="1">
    <citation type="submission" date="2022-07" db="EMBL/GenBank/DDBJ databases">
        <title>Phylogenomic reconstructions and comparative analyses of Kickxellomycotina fungi.</title>
        <authorList>
            <person name="Reynolds N.K."/>
            <person name="Stajich J.E."/>
            <person name="Barry K."/>
            <person name="Grigoriev I.V."/>
            <person name="Crous P."/>
            <person name="Smith M.E."/>
        </authorList>
    </citation>
    <scope>NUCLEOTIDE SEQUENCE</scope>
    <source>
        <strain evidence="2">RSA 861</strain>
    </source>
</reference>
<dbReference type="EMBL" id="JANBPT010000852">
    <property type="protein sequence ID" value="KAJ1912222.1"/>
    <property type="molecule type" value="Genomic_DNA"/>
</dbReference>
<evidence type="ECO:0008006" key="4">
    <source>
        <dbReference type="Google" id="ProtNLM"/>
    </source>
</evidence>
<organism evidence="2 3">
    <name type="scientific">Tieghemiomyces parasiticus</name>
    <dbReference type="NCBI Taxonomy" id="78921"/>
    <lineage>
        <taxon>Eukaryota</taxon>
        <taxon>Fungi</taxon>
        <taxon>Fungi incertae sedis</taxon>
        <taxon>Zoopagomycota</taxon>
        <taxon>Kickxellomycotina</taxon>
        <taxon>Dimargaritomycetes</taxon>
        <taxon>Dimargaritales</taxon>
        <taxon>Dimargaritaceae</taxon>
        <taxon>Tieghemiomyces</taxon>
    </lineage>
</organism>
<dbReference type="Proteomes" id="UP001150569">
    <property type="component" value="Unassembled WGS sequence"/>
</dbReference>
<feature type="signal peptide" evidence="1">
    <location>
        <begin position="1"/>
        <end position="25"/>
    </location>
</feature>
<keyword evidence="1" id="KW-0732">Signal</keyword>
<dbReference type="AlphaFoldDB" id="A0A9W7ZN52"/>
<dbReference type="PROSITE" id="PS51257">
    <property type="entry name" value="PROKAR_LIPOPROTEIN"/>
    <property type="match status" value="1"/>
</dbReference>
<feature type="chain" id="PRO_5040992933" description="UrcA family protein" evidence="1">
    <location>
        <begin position="26"/>
        <end position="108"/>
    </location>
</feature>
<evidence type="ECO:0000313" key="3">
    <source>
        <dbReference type="Proteomes" id="UP001150569"/>
    </source>
</evidence>
<comment type="caution">
    <text evidence="2">The sequence shown here is derived from an EMBL/GenBank/DDBJ whole genome shotgun (WGS) entry which is preliminary data.</text>
</comment>
<gene>
    <name evidence="2" type="ORF">IWQ60_009756</name>
</gene>
<proteinExistence type="predicted"/>
<evidence type="ECO:0000313" key="2">
    <source>
        <dbReference type="EMBL" id="KAJ1912222.1"/>
    </source>
</evidence>
<name>A0A9W7ZN52_9FUNG</name>